<dbReference type="RefSeq" id="WP_345164066.1">
    <property type="nucleotide sequence ID" value="NZ_BAABGX010000001.1"/>
</dbReference>
<evidence type="ECO:0008006" key="5">
    <source>
        <dbReference type="Google" id="ProtNLM"/>
    </source>
</evidence>
<dbReference type="NCBIfam" id="TIGR04183">
    <property type="entry name" value="Por_Secre_tail"/>
    <property type="match status" value="1"/>
</dbReference>
<accession>A0ABP8FF91</accession>
<dbReference type="Pfam" id="PF19408">
    <property type="entry name" value="PKD_6"/>
    <property type="match status" value="1"/>
</dbReference>
<evidence type="ECO:0000259" key="2">
    <source>
        <dbReference type="Pfam" id="PF19408"/>
    </source>
</evidence>
<dbReference type="InterPro" id="IPR026444">
    <property type="entry name" value="Secre_tail"/>
</dbReference>
<proteinExistence type="predicted"/>
<evidence type="ECO:0000313" key="3">
    <source>
        <dbReference type="EMBL" id="GAA4302361.1"/>
    </source>
</evidence>
<name>A0ABP8FF91_9BACT</name>
<dbReference type="Gene3D" id="2.60.40.10">
    <property type="entry name" value="Immunoglobulins"/>
    <property type="match status" value="1"/>
</dbReference>
<keyword evidence="4" id="KW-1185">Reference proteome</keyword>
<dbReference type="Proteomes" id="UP001501844">
    <property type="component" value="Unassembled WGS sequence"/>
</dbReference>
<dbReference type="EMBL" id="BAABGX010000001">
    <property type="protein sequence ID" value="GAA4302361.1"/>
    <property type="molecule type" value="Genomic_DNA"/>
</dbReference>
<evidence type="ECO:0000313" key="4">
    <source>
        <dbReference type="Proteomes" id="UP001501844"/>
    </source>
</evidence>
<dbReference type="Pfam" id="PF18962">
    <property type="entry name" value="Por_Secre_tail"/>
    <property type="match status" value="1"/>
</dbReference>
<feature type="domain" description="PKD-like" evidence="2">
    <location>
        <begin position="11"/>
        <end position="94"/>
    </location>
</feature>
<feature type="domain" description="Secretion system C-terminal sorting" evidence="1">
    <location>
        <begin position="334"/>
        <end position="413"/>
    </location>
</feature>
<comment type="caution">
    <text evidence="3">The sequence shown here is derived from an EMBL/GenBank/DDBJ whole genome shotgun (WGS) entry which is preliminary data.</text>
</comment>
<organism evidence="3 4">
    <name type="scientific">Nibribacter koreensis</name>
    <dbReference type="NCBI Taxonomy" id="1084519"/>
    <lineage>
        <taxon>Bacteria</taxon>
        <taxon>Pseudomonadati</taxon>
        <taxon>Bacteroidota</taxon>
        <taxon>Cytophagia</taxon>
        <taxon>Cytophagales</taxon>
        <taxon>Hymenobacteraceae</taxon>
        <taxon>Nibribacter</taxon>
    </lineage>
</organism>
<gene>
    <name evidence="3" type="ORF">GCM10023183_14180</name>
</gene>
<sequence length="414" mass="45234">MTQQNGCDESKPTEIVGSFVDPCHGQVLTYSVVANPEFNSYVWEMPRSTTGDITKDWVIISGQGTNSIRVRTGEKNGTIKLTVKHNKCGTKVQTTPVTPKNGCVSSCTLPDADLQGPEVICYIYEGGLEGEPFIPYVYSVTNPVEGAVYDFILPEGFIPVGGGEGEPFIEVLSAFDLSTEDANPSMPGVQQVITVVSSYPDRACVSDMSSLFVTLQDENCEPAEPLPVELVMFEGISRRSGIELAWSTATEIENDRFEVQRSLNGKEFTTIGEVKGAGNSSILLSYKYMDRQAPAGTIYYRLNQIDWDKAHEYSKVIAVQHTSGSSAQGLKVKLFPNPITDGQLSVQVESMPEGQSEFTLQLLDMNGKLLYSNTMLGSRRETSLGLRNLGLRQGLYVVSVSSGAESKMQRIVIQ</sequence>
<evidence type="ECO:0000259" key="1">
    <source>
        <dbReference type="Pfam" id="PF18962"/>
    </source>
</evidence>
<dbReference type="InterPro" id="IPR013783">
    <property type="entry name" value="Ig-like_fold"/>
</dbReference>
<reference evidence="4" key="1">
    <citation type="journal article" date="2019" name="Int. J. Syst. Evol. Microbiol.">
        <title>The Global Catalogue of Microorganisms (GCM) 10K type strain sequencing project: providing services to taxonomists for standard genome sequencing and annotation.</title>
        <authorList>
            <consortium name="The Broad Institute Genomics Platform"/>
            <consortium name="The Broad Institute Genome Sequencing Center for Infectious Disease"/>
            <person name="Wu L."/>
            <person name="Ma J."/>
        </authorList>
    </citation>
    <scope>NUCLEOTIDE SEQUENCE [LARGE SCALE GENOMIC DNA]</scope>
    <source>
        <strain evidence="4">JCM 17917</strain>
    </source>
</reference>
<dbReference type="InterPro" id="IPR045829">
    <property type="entry name" value="PKD_6"/>
</dbReference>
<protein>
    <recommendedName>
        <fullName evidence="5">Por secretion system C-terminal sorting domain-containing protein</fullName>
    </recommendedName>
</protein>